<dbReference type="Gene3D" id="3.40.50.720">
    <property type="entry name" value="NAD(P)-binding Rossmann-like Domain"/>
    <property type="match status" value="1"/>
</dbReference>
<dbReference type="EMBL" id="QUAK01000213">
    <property type="protein sequence ID" value="RFU83256.1"/>
    <property type="molecule type" value="Genomic_DNA"/>
</dbReference>
<dbReference type="InterPro" id="IPR000594">
    <property type="entry name" value="ThiF_NAD_FAD-bd"/>
</dbReference>
<proteinExistence type="predicted"/>
<dbReference type="GO" id="GO:0061504">
    <property type="term" value="P:cyclic threonylcarbamoyladenosine biosynthetic process"/>
    <property type="evidence" value="ECO:0007669"/>
    <property type="project" value="TreeGrafter"/>
</dbReference>
<keyword evidence="2" id="KW-0548">Nucleotidyltransferase</keyword>
<dbReference type="OrthoDB" id="9804286at2"/>
<dbReference type="PANTHER" id="PTHR43267">
    <property type="entry name" value="TRNA THREONYLCARBAMOYLADENOSINE DEHYDRATASE"/>
    <property type="match status" value="1"/>
</dbReference>
<feature type="domain" description="THIF-type NAD/FAD binding fold" evidence="1">
    <location>
        <begin position="90"/>
        <end position="306"/>
    </location>
</feature>
<dbReference type="InterPro" id="IPR045886">
    <property type="entry name" value="ThiF/MoeB/HesA"/>
</dbReference>
<name>A0A372LX82_9ACTN</name>
<dbReference type="SUPFAM" id="SSF69572">
    <property type="entry name" value="Activating enzymes of the ubiquitin-like proteins"/>
    <property type="match status" value="1"/>
</dbReference>
<dbReference type="GO" id="GO:0016779">
    <property type="term" value="F:nucleotidyltransferase activity"/>
    <property type="evidence" value="ECO:0007669"/>
    <property type="project" value="UniProtKB-KW"/>
</dbReference>
<organism evidence="2 3">
    <name type="scientific">Streptomyces triticagri</name>
    <dbReference type="NCBI Taxonomy" id="2293568"/>
    <lineage>
        <taxon>Bacteria</taxon>
        <taxon>Bacillati</taxon>
        <taxon>Actinomycetota</taxon>
        <taxon>Actinomycetes</taxon>
        <taxon>Kitasatosporales</taxon>
        <taxon>Streptomycetaceae</taxon>
        <taxon>Streptomyces</taxon>
    </lineage>
</organism>
<sequence>MAETIRLLDSVDATTCAGGMLLSQGPRALRARGPKTWLERAVAEFRDGVAVPAPDDRGAFARLVGALRQQGWVTSEPVAGPELDGLPHQRQVGYLGLFGDAPARMQRRLSAARVAVIGVGGIGALLAQQLVAAGVRHLWLVDHDEVEAHNLNRQHLYVRADIGVPKVAAAATRLAATAPDVVVTGVRRRITTSDDLADLPQDLDLVVVAADSPADIAGICWAWAALAQVPVAMAAVGLDTGYWGPLLVPSMGHCWWCFDTERRSRLSADEGRMEATVHAPTPYSFGPSNATIAALLSHDVLRFLASGQALTLGARGHLRFDTGSTTIFRGPEACGCPPGPHRQPSGHPSV</sequence>
<dbReference type="GO" id="GO:0008641">
    <property type="term" value="F:ubiquitin-like modifier activating enzyme activity"/>
    <property type="evidence" value="ECO:0007669"/>
    <property type="project" value="InterPro"/>
</dbReference>
<keyword evidence="2" id="KW-0808">Transferase</keyword>
<evidence type="ECO:0000313" key="3">
    <source>
        <dbReference type="Proteomes" id="UP000263094"/>
    </source>
</evidence>
<dbReference type="GO" id="GO:0061503">
    <property type="term" value="F:tRNA threonylcarbamoyladenosine dehydratase"/>
    <property type="evidence" value="ECO:0007669"/>
    <property type="project" value="TreeGrafter"/>
</dbReference>
<dbReference type="AlphaFoldDB" id="A0A372LX82"/>
<dbReference type="InterPro" id="IPR035985">
    <property type="entry name" value="Ubiquitin-activating_enz"/>
</dbReference>
<keyword evidence="3" id="KW-1185">Reference proteome</keyword>
<reference evidence="2 3" key="1">
    <citation type="submission" date="2018-08" db="EMBL/GenBank/DDBJ databases">
        <title>Isolation, diversity and antifungal activity of Actinobacteria from wheat.</title>
        <authorList>
            <person name="Han C."/>
        </authorList>
    </citation>
    <scope>NUCLEOTIDE SEQUENCE [LARGE SCALE GENOMIC DNA]</scope>
    <source>
        <strain evidence="2 3">NEAU-YY421</strain>
    </source>
</reference>
<evidence type="ECO:0000259" key="1">
    <source>
        <dbReference type="Pfam" id="PF00899"/>
    </source>
</evidence>
<evidence type="ECO:0000313" key="2">
    <source>
        <dbReference type="EMBL" id="RFU83256.1"/>
    </source>
</evidence>
<dbReference type="Pfam" id="PF00899">
    <property type="entry name" value="ThiF"/>
    <property type="match status" value="1"/>
</dbReference>
<comment type="caution">
    <text evidence="2">The sequence shown here is derived from an EMBL/GenBank/DDBJ whole genome shotgun (WGS) entry which is preliminary data.</text>
</comment>
<accession>A0A372LX82</accession>
<dbReference type="RefSeq" id="WP_128559052.1">
    <property type="nucleotide sequence ID" value="NZ_QUAK01000213.1"/>
</dbReference>
<dbReference type="PANTHER" id="PTHR43267:SF1">
    <property type="entry name" value="TRNA THREONYLCARBAMOYLADENOSINE DEHYDRATASE"/>
    <property type="match status" value="1"/>
</dbReference>
<dbReference type="Proteomes" id="UP000263094">
    <property type="component" value="Unassembled WGS sequence"/>
</dbReference>
<gene>
    <name evidence="2" type="ORF">DY218_28760</name>
</gene>
<protein>
    <submittedName>
        <fullName evidence="2">ThiF family adenylyltransferase</fullName>
    </submittedName>
</protein>